<dbReference type="Pfam" id="PF00155">
    <property type="entry name" value="Aminotran_1_2"/>
    <property type="match status" value="1"/>
</dbReference>
<name>A0A3M8SRQ2_9ACTN</name>
<dbReference type="Proteomes" id="UP000275401">
    <property type="component" value="Unassembled WGS sequence"/>
</dbReference>
<evidence type="ECO:0000256" key="4">
    <source>
        <dbReference type="ARBA" id="ARBA00023125"/>
    </source>
</evidence>
<dbReference type="GO" id="GO:0030170">
    <property type="term" value="F:pyridoxal phosphate binding"/>
    <property type="evidence" value="ECO:0007669"/>
    <property type="project" value="InterPro"/>
</dbReference>
<protein>
    <submittedName>
        <fullName evidence="7">PLP-dependent aminotransferase family protein</fullName>
    </submittedName>
</protein>
<gene>
    <name evidence="7" type="ORF">EEJ42_44330</name>
</gene>
<keyword evidence="3" id="KW-0805">Transcription regulation</keyword>
<dbReference type="PRINTS" id="PR00035">
    <property type="entry name" value="HTHGNTR"/>
</dbReference>
<proteinExistence type="inferred from homology"/>
<comment type="caution">
    <text evidence="7">The sequence shown here is derived from an EMBL/GenBank/DDBJ whole genome shotgun (WGS) entry which is preliminary data.</text>
</comment>
<dbReference type="InterPro" id="IPR051446">
    <property type="entry name" value="HTH_trans_reg/aminotransferase"/>
</dbReference>
<evidence type="ECO:0000259" key="6">
    <source>
        <dbReference type="PROSITE" id="PS50949"/>
    </source>
</evidence>
<evidence type="ECO:0000256" key="3">
    <source>
        <dbReference type="ARBA" id="ARBA00023015"/>
    </source>
</evidence>
<dbReference type="GO" id="GO:0003677">
    <property type="term" value="F:DNA binding"/>
    <property type="evidence" value="ECO:0007669"/>
    <property type="project" value="UniProtKB-KW"/>
</dbReference>
<evidence type="ECO:0000256" key="5">
    <source>
        <dbReference type="ARBA" id="ARBA00023163"/>
    </source>
</evidence>
<dbReference type="GO" id="GO:0003700">
    <property type="term" value="F:DNA-binding transcription factor activity"/>
    <property type="evidence" value="ECO:0007669"/>
    <property type="project" value="InterPro"/>
</dbReference>
<keyword evidence="4" id="KW-0238">DNA-binding</keyword>
<evidence type="ECO:0000256" key="1">
    <source>
        <dbReference type="ARBA" id="ARBA00005384"/>
    </source>
</evidence>
<dbReference type="SMART" id="SM00345">
    <property type="entry name" value="HTH_GNTR"/>
    <property type="match status" value="1"/>
</dbReference>
<evidence type="ECO:0000313" key="8">
    <source>
        <dbReference type="Proteomes" id="UP000275401"/>
    </source>
</evidence>
<dbReference type="InterPro" id="IPR004839">
    <property type="entry name" value="Aminotransferase_I/II_large"/>
</dbReference>
<reference evidence="7 8" key="1">
    <citation type="submission" date="2018-11" db="EMBL/GenBank/DDBJ databases">
        <title>The Potential of Streptomyces as Biocontrol Agents against the Tomato grey mould, Botrytis cinerea (Gray mold) Frontiers in Microbiology.</title>
        <authorList>
            <person name="Li D."/>
        </authorList>
    </citation>
    <scope>NUCLEOTIDE SEQUENCE [LARGE SCALE GENOMIC DNA]</scope>
    <source>
        <strain evidence="7 8">NEAU-LD23</strain>
    </source>
</reference>
<dbReference type="InterPro" id="IPR036388">
    <property type="entry name" value="WH-like_DNA-bd_sf"/>
</dbReference>
<dbReference type="SUPFAM" id="SSF46785">
    <property type="entry name" value="Winged helix' DNA-binding domain"/>
    <property type="match status" value="1"/>
</dbReference>
<feature type="domain" description="HTH gntR-type" evidence="6">
    <location>
        <begin position="15"/>
        <end position="83"/>
    </location>
</feature>
<dbReference type="Gene3D" id="3.40.640.10">
    <property type="entry name" value="Type I PLP-dependent aspartate aminotransferase-like (Major domain)"/>
    <property type="match status" value="1"/>
</dbReference>
<organism evidence="7 8">
    <name type="scientific">Streptomyces botrytidirepellens</name>
    <dbReference type="NCBI Taxonomy" id="2486417"/>
    <lineage>
        <taxon>Bacteria</taxon>
        <taxon>Bacillati</taxon>
        <taxon>Actinomycetota</taxon>
        <taxon>Actinomycetes</taxon>
        <taxon>Kitasatosporales</taxon>
        <taxon>Streptomycetaceae</taxon>
        <taxon>Streptomyces</taxon>
    </lineage>
</organism>
<dbReference type="SUPFAM" id="SSF53383">
    <property type="entry name" value="PLP-dependent transferases"/>
    <property type="match status" value="1"/>
</dbReference>
<dbReference type="Gene3D" id="1.10.10.10">
    <property type="entry name" value="Winged helix-like DNA-binding domain superfamily/Winged helix DNA-binding domain"/>
    <property type="match status" value="1"/>
</dbReference>
<dbReference type="CDD" id="cd00609">
    <property type="entry name" value="AAT_like"/>
    <property type="match status" value="1"/>
</dbReference>
<keyword evidence="5" id="KW-0804">Transcription</keyword>
<comment type="similarity">
    <text evidence="1">In the C-terminal section; belongs to the class-I pyridoxal-phosphate-dependent aminotransferase family.</text>
</comment>
<sequence>MSLHLAVTISRNSDESLTSQIQRFVKQEIQQGTLHPGTRLPATRRLAEDLGISRSVVVEAYAQLAAEGYLEAARGAGTRVTGHLSRDAVVPALLDEGPVPTVRWDLRPGGHNAPGVPHKEWLTAYQRALLSPKSRGASYPSLAGEPELRVELARHLGRLRGVRATPSTVLVVNGFAQTLALLCAALPAMGITDLAVEDPCHPGQRRFVQDSGMRVLPVPVDDEGIDVDALATTPARVVLVTPAHQFPTGAVLSARRREALVRWARAVDGWVIEDDYDGGLWYDDQHPRPLALQRLEPDRVIYTGTASKLLTPGLRLGWLTAPEDLLHRLLRVRARHDLGTESFTQLALADLLRGGLFDRHLRRLTERCAARRGALAQAVHTRLPGATVLEPAAGLHAYLRLPAHTDEAALVAGALRRGVLVRGGAAFGAVPRREAPALVVGHAHLPLSGVAEAFRELGAVAGRG</sequence>
<dbReference type="AlphaFoldDB" id="A0A3M8SRQ2"/>
<dbReference type="RefSeq" id="WP_123107797.1">
    <property type="nucleotide sequence ID" value="NZ_RIBZ01000844.1"/>
</dbReference>
<keyword evidence="8" id="KW-1185">Reference proteome</keyword>
<dbReference type="EMBL" id="RIBZ01000844">
    <property type="protein sequence ID" value="RNF84007.1"/>
    <property type="molecule type" value="Genomic_DNA"/>
</dbReference>
<dbReference type="PANTHER" id="PTHR46577:SF1">
    <property type="entry name" value="HTH-TYPE TRANSCRIPTIONAL REGULATORY PROTEIN GABR"/>
    <property type="match status" value="1"/>
</dbReference>
<dbReference type="Pfam" id="PF00392">
    <property type="entry name" value="GntR"/>
    <property type="match status" value="1"/>
</dbReference>
<evidence type="ECO:0000256" key="2">
    <source>
        <dbReference type="ARBA" id="ARBA00022898"/>
    </source>
</evidence>
<keyword evidence="7" id="KW-0032">Aminotransferase</keyword>
<keyword evidence="2" id="KW-0663">Pyridoxal phosphate</keyword>
<dbReference type="InterPro" id="IPR036390">
    <property type="entry name" value="WH_DNA-bd_sf"/>
</dbReference>
<dbReference type="InterPro" id="IPR015424">
    <property type="entry name" value="PyrdxlP-dep_Trfase"/>
</dbReference>
<dbReference type="InterPro" id="IPR015421">
    <property type="entry name" value="PyrdxlP-dep_Trfase_major"/>
</dbReference>
<dbReference type="PANTHER" id="PTHR46577">
    <property type="entry name" value="HTH-TYPE TRANSCRIPTIONAL REGULATORY PROTEIN GABR"/>
    <property type="match status" value="1"/>
</dbReference>
<accession>A0A3M8SRQ2</accession>
<dbReference type="GO" id="GO:0008483">
    <property type="term" value="F:transaminase activity"/>
    <property type="evidence" value="ECO:0007669"/>
    <property type="project" value="UniProtKB-KW"/>
</dbReference>
<dbReference type="InterPro" id="IPR000524">
    <property type="entry name" value="Tscrpt_reg_HTH_GntR"/>
</dbReference>
<dbReference type="PROSITE" id="PS50949">
    <property type="entry name" value="HTH_GNTR"/>
    <property type="match status" value="1"/>
</dbReference>
<keyword evidence="7" id="KW-0808">Transferase</keyword>
<evidence type="ECO:0000313" key="7">
    <source>
        <dbReference type="EMBL" id="RNF84007.1"/>
    </source>
</evidence>
<dbReference type="CDD" id="cd07377">
    <property type="entry name" value="WHTH_GntR"/>
    <property type="match status" value="1"/>
</dbReference>